<dbReference type="InterPro" id="IPR004101">
    <property type="entry name" value="Mur_ligase_C"/>
</dbReference>
<dbReference type="SUPFAM" id="SSF53244">
    <property type="entry name" value="MurD-like peptide ligases, peptide-binding domain"/>
    <property type="match status" value="1"/>
</dbReference>
<dbReference type="EC" id="6.3.2.17" evidence="6"/>
<keyword evidence="25" id="KW-1185">Reference proteome</keyword>
<evidence type="ECO:0000256" key="19">
    <source>
        <dbReference type="ARBA" id="ARBA00049035"/>
    </source>
</evidence>
<evidence type="ECO:0000313" key="24">
    <source>
        <dbReference type="EMBL" id="MDO1447184.1"/>
    </source>
</evidence>
<dbReference type="EMBL" id="JAUKPO010000006">
    <property type="protein sequence ID" value="MDO1447184.1"/>
    <property type="molecule type" value="Genomic_DNA"/>
</dbReference>
<organism evidence="24 25">
    <name type="scientific">Rhodocytophaga aerolata</name>
    <dbReference type="NCBI Taxonomy" id="455078"/>
    <lineage>
        <taxon>Bacteria</taxon>
        <taxon>Pseudomonadati</taxon>
        <taxon>Bacteroidota</taxon>
        <taxon>Cytophagia</taxon>
        <taxon>Cytophagales</taxon>
        <taxon>Rhodocytophagaceae</taxon>
        <taxon>Rhodocytophaga</taxon>
    </lineage>
</organism>
<evidence type="ECO:0000256" key="10">
    <source>
        <dbReference type="ARBA" id="ARBA00022741"/>
    </source>
</evidence>
<dbReference type="InterPro" id="IPR001645">
    <property type="entry name" value="Folylpolyglutamate_synth"/>
</dbReference>
<evidence type="ECO:0000256" key="9">
    <source>
        <dbReference type="ARBA" id="ARBA00022723"/>
    </source>
</evidence>
<gene>
    <name evidence="24" type="ORF">Q0590_13020</name>
</gene>
<reference evidence="24" key="1">
    <citation type="submission" date="2023-07" db="EMBL/GenBank/DDBJ databases">
        <title>The genome sequence of Rhodocytophaga aerolata KACC 12507.</title>
        <authorList>
            <person name="Zhang X."/>
        </authorList>
    </citation>
    <scope>NUCLEOTIDE SEQUENCE</scope>
    <source>
        <strain evidence="24">KACC 12507</strain>
    </source>
</reference>
<dbReference type="PANTHER" id="PTHR11136:SF0">
    <property type="entry name" value="DIHYDROFOLATE SYNTHETASE-RELATED"/>
    <property type="match status" value="1"/>
</dbReference>
<dbReference type="Gene3D" id="3.40.1190.10">
    <property type="entry name" value="Mur-like, catalytic domain"/>
    <property type="match status" value="1"/>
</dbReference>
<evidence type="ECO:0000256" key="5">
    <source>
        <dbReference type="ARBA" id="ARBA00013023"/>
    </source>
</evidence>
<comment type="pathway">
    <text evidence="2">Cofactor biosynthesis; tetrahydrofolate biosynthesis; 7,8-dihydrofolate from 2-amino-4-hydroxy-6-hydroxymethyl-7,8-dihydropteridine diphosphate and 4-aminobenzoate: step 2/2.</text>
</comment>
<evidence type="ECO:0000256" key="13">
    <source>
        <dbReference type="ARBA" id="ARBA00022909"/>
    </source>
</evidence>
<dbReference type="Pfam" id="PF02875">
    <property type="entry name" value="Mur_ligase_C"/>
    <property type="match status" value="1"/>
</dbReference>
<evidence type="ECO:0000256" key="17">
    <source>
        <dbReference type="ARBA" id="ARBA00047493"/>
    </source>
</evidence>
<proteinExistence type="inferred from homology"/>
<evidence type="ECO:0000256" key="20">
    <source>
        <dbReference type="ARBA" id="ARBA00049161"/>
    </source>
</evidence>
<comment type="catalytic activity">
    <reaction evidence="18">
        <text>10-formyltetrahydrofolyl-(gamma-L-Glu)(n) + L-glutamate + ATP = 10-formyltetrahydrofolyl-(gamma-L-Glu)(n+1) + ADP + phosphate + H(+)</text>
        <dbReference type="Rhea" id="RHEA:51904"/>
        <dbReference type="Rhea" id="RHEA-COMP:13088"/>
        <dbReference type="Rhea" id="RHEA-COMP:14300"/>
        <dbReference type="ChEBI" id="CHEBI:15378"/>
        <dbReference type="ChEBI" id="CHEBI:29985"/>
        <dbReference type="ChEBI" id="CHEBI:30616"/>
        <dbReference type="ChEBI" id="CHEBI:43474"/>
        <dbReference type="ChEBI" id="CHEBI:134413"/>
        <dbReference type="ChEBI" id="CHEBI:456216"/>
        <dbReference type="EC" id="6.3.2.17"/>
    </reaction>
</comment>
<dbReference type="InterPro" id="IPR036615">
    <property type="entry name" value="Mur_ligase_C_dom_sf"/>
</dbReference>
<evidence type="ECO:0000256" key="4">
    <source>
        <dbReference type="ARBA" id="ARBA00008276"/>
    </source>
</evidence>
<comment type="function">
    <text evidence="1">Functions in two distinct reactions of the de novo folate biosynthetic pathway. Catalyzes the addition of a glutamate residue to dihydropteroate (7,8-dihydropteroate or H2Pte) to form dihydrofolate (7,8-dihydrofolate monoglutamate or H2Pte-Glu). Also catalyzes successive additions of L-glutamate to tetrahydrofolate or 10-formyltetrahydrofolate or 5,10-methylenetetrahydrofolate, leading to folylpolyglutamate derivatives.</text>
</comment>
<dbReference type="InterPro" id="IPR018109">
    <property type="entry name" value="Folylpolyglutamate_synth_CS"/>
</dbReference>
<evidence type="ECO:0000256" key="1">
    <source>
        <dbReference type="ARBA" id="ARBA00002714"/>
    </source>
</evidence>
<evidence type="ECO:0000256" key="18">
    <source>
        <dbReference type="ARBA" id="ARBA00047808"/>
    </source>
</evidence>
<dbReference type="InterPro" id="IPR036565">
    <property type="entry name" value="Mur-like_cat_sf"/>
</dbReference>
<keyword evidence="13" id="KW-0289">Folate biosynthesis</keyword>
<comment type="catalytic activity">
    <reaction evidence="17">
        <text>(6S)-5,6,7,8-tetrahydrofolyl-(gamma-L-Glu)(n) + L-glutamate + ATP = (6S)-5,6,7,8-tetrahydrofolyl-(gamma-L-Glu)(n+1) + ADP + phosphate + H(+)</text>
        <dbReference type="Rhea" id="RHEA:10580"/>
        <dbReference type="Rhea" id="RHEA-COMP:14738"/>
        <dbReference type="Rhea" id="RHEA-COMP:14740"/>
        <dbReference type="ChEBI" id="CHEBI:15378"/>
        <dbReference type="ChEBI" id="CHEBI:29985"/>
        <dbReference type="ChEBI" id="CHEBI:30616"/>
        <dbReference type="ChEBI" id="CHEBI:43474"/>
        <dbReference type="ChEBI" id="CHEBI:141005"/>
        <dbReference type="ChEBI" id="CHEBI:456216"/>
        <dbReference type="EC" id="6.3.2.17"/>
    </reaction>
</comment>
<evidence type="ECO:0000313" key="25">
    <source>
        <dbReference type="Proteomes" id="UP001168528"/>
    </source>
</evidence>
<dbReference type="PROSITE" id="PS01012">
    <property type="entry name" value="FOLYLPOLYGLU_SYNT_2"/>
    <property type="match status" value="1"/>
</dbReference>
<dbReference type="InterPro" id="IPR013221">
    <property type="entry name" value="Mur_ligase_cen"/>
</dbReference>
<dbReference type="Gene3D" id="3.90.190.20">
    <property type="entry name" value="Mur ligase, C-terminal domain"/>
    <property type="match status" value="1"/>
</dbReference>
<evidence type="ECO:0000256" key="16">
    <source>
        <dbReference type="ARBA" id="ARBA00032510"/>
    </source>
</evidence>
<dbReference type="GO" id="GO:0016874">
    <property type="term" value="F:ligase activity"/>
    <property type="evidence" value="ECO:0007669"/>
    <property type="project" value="UniProtKB-KW"/>
</dbReference>
<dbReference type="PANTHER" id="PTHR11136">
    <property type="entry name" value="FOLYLPOLYGLUTAMATE SYNTHASE-RELATED"/>
    <property type="match status" value="1"/>
</dbReference>
<evidence type="ECO:0000256" key="6">
    <source>
        <dbReference type="ARBA" id="ARBA00013025"/>
    </source>
</evidence>
<keyword evidence="12" id="KW-0460">Magnesium</keyword>
<evidence type="ECO:0000256" key="7">
    <source>
        <dbReference type="ARBA" id="ARBA00019357"/>
    </source>
</evidence>
<evidence type="ECO:0000256" key="14">
    <source>
        <dbReference type="ARBA" id="ARBA00030048"/>
    </source>
</evidence>
<comment type="catalytic activity">
    <reaction evidence="19">
        <text>(6R)-5,10-methylenetetrahydrofolyl-(gamma-L-Glu)(n) + L-glutamate + ATP = (6R)-5,10-methylenetetrahydrofolyl-(gamma-L-Glu)(n+1) + ADP + phosphate + H(+)</text>
        <dbReference type="Rhea" id="RHEA:51912"/>
        <dbReference type="Rhea" id="RHEA-COMP:13257"/>
        <dbReference type="Rhea" id="RHEA-COMP:13258"/>
        <dbReference type="ChEBI" id="CHEBI:15378"/>
        <dbReference type="ChEBI" id="CHEBI:29985"/>
        <dbReference type="ChEBI" id="CHEBI:30616"/>
        <dbReference type="ChEBI" id="CHEBI:43474"/>
        <dbReference type="ChEBI" id="CHEBI:136572"/>
        <dbReference type="ChEBI" id="CHEBI:456216"/>
        <dbReference type="EC" id="6.3.2.17"/>
    </reaction>
</comment>
<name>A0ABT8R5I2_9BACT</name>
<dbReference type="PIRSF" id="PIRSF001563">
    <property type="entry name" value="Folylpolyglu_synth"/>
    <property type="match status" value="1"/>
</dbReference>
<dbReference type="NCBIfam" id="TIGR01499">
    <property type="entry name" value="folC"/>
    <property type="match status" value="1"/>
</dbReference>
<dbReference type="EC" id="6.3.2.12" evidence="5"/>
<keyword evidence="11 21" id="KW-0067">ATP-binding</keyword>
<evidence type="ECO:0000256" key="11">
    <source>
        <dbReference type="ARBA" id="ARBA00022840"/>
    </source>
</evidence>
<comment type="similarity">
    <text evidence="4 21">Belongs to the folylpolyglutamate synthase family.</text>
</comment>
<dbReference type="Pfam" id="PF08245">
    <property type="entry name" value="Mur_ligase_M"/>
    <property type="match status" value="1"/>
</dbReference>
<dbReference type="RefSeq" id="WP_302037985.1">
    <property type="nucleotide sequence ID" value="NZ_JAUKPO010000006.1"/>
</dbReference>
<sequence length="430" mass="47599">MDYQETLSYLYNRLPMFHRLGKKAYKADLHNTLALCNHLQNPQNHFKSIHIAGTNGKGSTSHMLAAILQSAGYKTGLYTSPHLKSFTERIRNNGQEISQEAVVRFVEKNKEFIEQLQPSFFEMTVGMAFDEFASQQVDIAVVEVGLGGRLDSTNIITPQVSVITNISWDHQDILGDTLPQIASEKAGIIKPGIPVVISEYQPEVAAVFKEKAFLQQAPLYFASETFTVELKEYTSEGIIVDIWKDKSLYLPNLLSQLAGEYQLKNLAGVLQTVEVLKAQGYGITEEHIRKGIGQVSTLTGLKGRWQILGRNPMIICDTGHNEAGIRQVMGHISKLSYKQLHIVLGVVNDKDLSHVLPLLPKNAHYYFCQAQIPRALPATALQAQAVDFGLQGVIIPSVAEAVKRARSQASPDDLLFIGGSTFVVAEIEEL</sequence>
<comment type="caution">
    <text evidence="24">The sequence shown here is derived from an EMBL/GenBank/DDBJ whole genome shotgun (WGS) entry which is preliminary data.</text>
</comment>
<evidence type="ECO:0000259" key="23">
    <source>
        <dbReference type="Pfam" id="PF08245"/>
    </source>
</evidence>
<comment type="catalytic activity">
    <reaction evidence="20">
        <text>7,8-dihydropteroate + L-glutamate + ATP = 7,8-dihydrofolate + ADP + phosphate + H(+)</text>
        <dbReference type="Rhea" id="RHEA:23584"/>
        <dbReference type="ChEBI" id="CHEBI:15378"/>
        <dbReference type="ChEBI" id="CHEBI:17839"/>
        <dbReference type="ChEBI" id="CHEBI:29985"/>
        <dbReference type="ChEBI" id="CHEBI:30616"/>
        <dbReference type="ChEBI" id="CHEBI:43474"/>
        <dbReference type="ChEBI" id="CHEBI:57451"/>
        <dbReference type="ChEBI" id="CHEBI:456216"/>
        <dbReference type="EC" id="6.3.2.12"/>
    </reaction>
</comment>
<evidence type="ECO:0000259" key="22">
    <source>
        <dbReference type="Pfam" id="PF02875"/>
    </source>
</evidence>
<accession>A0ABT8R5I2</accession>
<protein>
    <recommendedName>
        <fullName evidence="7">Dihydrofolate synthase/folylpolyglutamate synthase</fullName>
        <ecNumber evidence="5">6.3.2.12</ecNumber>
        <ecNumber evidence="6">6.3.2.17</ecNumber>
    </recommendedName>
    <alternativeName>
        <fullName evidence="16">Folylpoly-gamma-glutamate synthetase-dihydrofolate synthetase</fullName>
    </alternativeName>
    <alternativeName>
        <fullName evidence="14">Folylpolyglutamate synthetase</fullName>
    </alternativeName>
    <alternativeName>
        <fullName evidence="15">Tetrahydrofolylpolyglutamate synthase</fullName>
    </alternativeName>
</protein>
<evidence type="ECO:0000256" key="12">
    <source>
        <dbReference type="ARBA" id="ARBA00022842"/>
    </source>
</evidence>
<evidence type="ECO:0000256" key="15">
    <source>
        <dbReference type="ARBA" id="ARBA00030592"/>
    </source>
</evidence>
<keyword evidence="8 21" id="KW-0436">Ligase</keyword>
<keyword evidence="10 21" id="KW-0547">Nucleotide-binding</keyword>
<feature type="domain" description="Mur ligase C-terminal" evidence="22">
    <location>
        <begin position="303"/>
        <end position="420"/>
    </location>
</feature>
<evidence type="ECO:0000256" key="21">
    <source>
        <dbReference type="PIRNR" id="PIRNR001563"/>
    </source>
</evidence>
<dbReference type="Proteomes" id="UP001168528">
    <property type="component" value="Unassembled WGS sequence"/>
</dbReference>
<evidence type="ECO:0000256" key="8">
    <source>
        <dbReference type="ARBA" id="ARBA00022598"/>
    </source>
</evidence>
<feature type="domain" description="Mur ligase central" evidence="23">
    <location>
        <begin position="51"/>
        <end position="270"/>
    </location>
</feature>
<evidence type="ECO:0000256" key="2">
    <source>
        <dbReference type="ARBA" id="ARBA00004799"/>
    </source>
</evidence>
<dbReference type="SUPFAM" id="SSF53623">
    <property type="entry name" value="MurD-like peptide ligases, catalytic domain"/>
    <property type="match status" value="1"/>
</dbReference>
<keyword evidence="9" id="KW-0479">Metal-binding</keyword>
<evidence type="ECO:0000256" key="3">
    <source>
        <dbReference type="ARBA" id="ARBA00005150"/>
    </source>
</evidence>
<comment type="pathway">
    <text evidence="3">Cofactor biosynthesis; tetrahydrofolylpolyglutamate biosynthesis.</text>
</comment>